<evidence type="ECO:0000259" key="3">
    <source>
        <dbReference type="Pfam" id="PF00144"/>
    </source>
</evidence>
<keyword evidence="5" id="KW-1185">Reference proteome</keyword>
<evidence type="ECO:0000313" key="5">
    <source>
        <dbReference type="Proteomes" id="UP000276603"/>
    </source>
</evidence>
<dbReference type="SUPFAM" id="SSF56601">
    <property type="entry name" value="beta-lactamase/transpeptidase-like"/>
    <property type="match status" value="1"/>
</dbReference>
<keyword evidence="2" id="KW-0472">Membrane</keyword>
<comment type="caution">
    <text evidence="4">The sequence shown here is derived from an EMBL/GenBank/DDBJ whole genome shotgun (WGS) entry which is preliminary data.</text>
</comment>
<evidence type="ECO:0000313" key="4">
    <source>
        <dbReference type="EMBL" id="RKN77953.1"/>
    </source>
</evidence>
<feature type="domain" description="Beta-lactamase-related" evidence="3">
    <location>
        <begin position="2"/>
        <end position="124"/>
    </location>
</feature>
<protein>
    <recommendedName>
        <fullName evidence="3">Beta-lactamase-related domain-containing protein</fullName>
    </recommendedName>
</protein>
<evidence type="ECO:0000256" key="1">
    <source>
        <dbReference type="ARBA" id="ARBA00004370"/>
    </source>
</evidence>
<dbReference type="OrthoDB" id="5177574at2"/>
<organism evidence="4 5">
    <name type="scientific">Ulvibacterium marinum</name>
    <dbReference type="NCBI Taxonomy" id="2419782"/>
    <lineage>
        <taxon>Bacteria</taxon>
        <taxon>Pseudomonadati</taxon>
        <taxon>Bacteroidota</taxon>
        <taxon>Flavobacteriia</taxon>
        <taxon>Flavobacteriales</taxon>
        <taxon>Flavobacteriaceae</taxon>
        <taxon>Ulvibacterium</taxon>
    </lineage>
</organism>
<dbReference type="GO" id="GO:0016020">
    <property type="term" value="C:membrane"/>
    <property type="evidence" value="ECO:0007669"/>
    <property type="project" value="UniProtKB-SubCell"/>
</dbReference>
<dbReference type="Gene3D" id="3.40.710.10">
    <property type="entry name" value="DD-peptidase/beta-lactamase superfamily"/>
    <property type="match status" value="1"/>
</dbReference>
<sequence length="139" mass="15659">MENTSVARFRTVLYERAEGYANTRKEVINAPPWDQSIVKGSGDMISTVEDLFLFSRALFSNKLLSAKYMEIMFTPSLPEKDNYAYGWFVSLPDKHTGSINGFSAILTHLTDDNCTITILSNLHGVKTIGITKDIKKIIY</sequence>
<evidence type="ECO:0000256" key="2">
    <source>
        <dbReference type="ARBA" id="ARBA00023136"/>
    </source>
</evidence>
<dbReference type="AlphaFoldDB" id="A0A3B0BX09"/>
<dbReference type="InterPro" id="IPR012338">
    <property type="entry name" value="Beta-lactam/transpept-like"/>
</dbReference>
<dbReference type="PANTHER" id="PTHR46825:SF11">
    <property type="entry name" value="PENICILLIN-BINDING PROTEIN 4"/>
    <property type="match status" value="1"/>
</dbReference>
<comment type="subcellular location">
    <subcellularLocation>
        <location evidence="1">Membrane</location>
    </subcellularLocation>
</comment>
<dbReference type="Pfam" id="PF00144">
    <property type="entry name" value="Beta-lactamase"/>
    <property type="match status" value="1"/>
</dbReference>
<dbReference type="Proteomes" id="UP000276603">
    <property type="component" value="Unassembled WGS sequence"/>
</dbReference>
<accession>A0A3B0BX09</accession>
<dbReference type="InterPro" id="IPR001466">
    <property type="entry name" value="Beta-lactam-related"/>
</dbReference>
<name>A0A3B0BX09_9FLAO</name>
<dbReference type="InterPro" id="IPR050491">
    <property type="entry name" value="AmpC-like"/>
</dbReference>
<reference evidence="4 5" key="1">
    <citation type="submission" date="2018-10" db="EMBL/GenBank/DDBJ databases">
        <title>Ulvibacterium marinum gen. nov., sp. nov., a novel marine bacterium of the family Flavobacteriaceae, isolated from a culture of the green alga Ulva prolifera.</title>
        <authorList>
            <person name="Zhang Z."/>
        </authorList>
    </citation>
    <scope>NUCLEOTIDE SEQUENCE [LARGE SCALE GENOMIC DNA]</scope>
    <source>
        <strain evidence="4 5">CCMM003</strain>
    </source>
</reference>
<dbReference type="EMBL" id="RBCJ01000005">
    <property type="protein sequence ID" value="RKN77953.1"/>
    <property type="molecule type" value="Genomic_DNA"/>
</dbReference>
<gene>
    <name evidence="4" type="ORF">D7Z94_22310</name>
</gene>
<dbReference type="PANTHER" id="PTHR46825">
    <property type="entry name" value="D-ALANYL-D-ALANINE-CARBOXYPEPTIDASE/ENDOPEPTIDASE AMPH"/>
    <property type="match status" value="1"/>
</dbReference>
<proteinExistence type="predicted"/>